<dbReference type="EMBL" id="JADIMC010000034">
    <property type="protein sequence ID" value="MBO8475910.1"/>
    <property type="molecule type" value="Genomic_DNA"/>
</dbReference>
<dbReference type="InterPro" id="IPR035917">
    <property type="entry name" value="YjbQ-like_sf"/>
</dbReference>
<reference evidence="2" key="2">
    <citation type="journal article" date="2021" name="PeerJ">
        <title>Extensive microbial diversity within the chicken gut microbiome revealed by metagenomics and culture.</title>
        <authorList>
            <person name="Gilroy R."/>
            <person name="Ravi A."/>
            <person name="Getino M."/>
            <person name="Pursley I."/>
            <person name="Horton D.L."/>
            <person name="Alikhan N.F."/>
            <person name="Baker D."/>
            <person name="Gharbi K."/>
            <person name="Hall N."/>
            <person name="Watson M."/>
            <person name="Adriaenssens E.M."/>
            <person name="Foster-Nyarko E."/>
            <person name="Jarju S."/>
            <person name="Secka A."/>
            <person name="Antonio M."/>
            <person name="Oren A."/>
            <person name="Chaudhuri R.R."/>
            <person name="La Ragione R."/>
            <person name="Hildebrand F."/>
            <person name="Pallen M.J."/>
        </authorList>
    </citation>
    <scope>NUCLEOTIDE SEQUENCE</scope>
    <source>
        <strain evidence="2">6919</strain>
    </source>
</reference>
<gene>
    <name evidence="2" type="ORF">IAB88_02835</name>
</gene>
<dbReference type="AlphaFoldDB" id="A0A9D9NJP6"/>
<reference evidence="2" key="1">
    <citation type="submission" date="2020-10" db="EMBL/GenBank/DDBJ databases">
        <authorList>
            <person name="Gilroy R."/>
        </authorList>
    </citation>
    <scope>NUCLEOTIDE SEQUENCE</scope>
    <source>
        <strain evidence="2">6919</strain>
    </source>
</reference>
<name>A0A9D9NJP6_9BACT</name>
<evidence type="ECO:0000256" key="1">
    <source>
        <dbReference type="ARBA" id="ARBA00005534"/>
    </source>
</evidence>
<evidence type="ECO:0000313" key="2">
    <source>
        <dbReference type="EMBL" id="MBO8475910.1"/>
    </source>
</evidence>
<organism evidence="2 3">
    <name type="scientific">Candidatus Limisoma faecipullorum</name>
    <dbReference type="NCBI Taxonomy" id="2840854"/>
    <lineage>
        <taxon>Bacteria</taxon>
        <taxon>Pseudomonadati</taxon>
        <taxon>Bacteroidota</taxon>
        <taxon>Bacteroidia</taxon>
        <taxon>Bacteroidales</taxon>
        <taxon>Candidatus Limisoma</taxon>
    </lineage>
</organism>
<dbReference type="SUPFAM" id="SSF111038">
    <property type="entry name" value="YjbQ-like"/>
    <property type="match status" value="1"/>
</dbReference>
<protein>
    <submittedName>
        <fullName evidence="2">YjbQ family protein</fullName>
    </submittedName>
</protein>
<proteinExistence type="inferred from homology"/>
<dbReference type="Gene3D" id="2.60.120.460">
    <property type="entry name" value="YjbQ-like"/>
    <property type="match status" value="1"/>
</dbReference>
<dbReference type="PIRSF" id="PIRSF004681">
    <property type="entry name" value="UCP004681"/>
    <property type="match status" value="1"/>
</dbReference>
<dbReference type="PANTHER" id="PTHR30615:SF8">
    <property type="entry name" value="UPF0047 PROTEIN C4A8.02C"/>
    <property type="match status" value="1"/>
</dbReference>
<dbReference type="Proteomes" id="UP000823598">
    <property type="component" value="Unassembled WGS sequence"/>
</dbReference>
<dbReference type="PANTHER" id="PTHR30615">
    <property type="entry name" value="UNCHARACTERIZED PROTEIN YJBQ-RELATED"/>
    <property type="match status" value="1"/>
</dbReference>
<dbReference type="Pfam" id="PF01894">
    <property type="entry name" value="YjbQ"/>
    <property type="match status" value="1"/>
</dbReference>
<accession>A0A9D9NJP6</accession>
<comment type="similarity">
    <text evidence="1">Belongs to the UPF0047 family.</text>
</comment>
<evidence type="ECO:0000313" key="3">
    <source>
        <dbReference type="Proteomes" id="UP000823598"/>
    </source>
</evidence>
<dbReference type="InterPro" id="IPR001602">
    <property type="entry name" value="UPF0047_YjbQ-like"/>
</dbReference>
<comment type="caution">
    <text evidence="2">The sequence shown here is derived from an EMBL/GenBank/DDBJ whole genome shotgun (WGS) entry which is preliminary data.</text>
</comment>
<dbReference type="NCBIfam" id="TIGR00149">
    <property type="entry name" value="TIGR00149_YjbQ"/>
    <property type="match status" value="1"/>
</dbReference>
<sequence>MIRQIEFTLQVKRRGCHLITNEVTKHLGELPEHGMLNLFVKHTSCALTINENADPDVRHDLNESLNRIAPEREPYYRHTLEGDDDMPAHTKSTLCGVSLTIPITERRLNLGTWQGIYLCEFRDSATPRRIVATIFY</sequence>